<sequence length="194" mass="21700">MFRKRPFSFAAAACAFCSFDLKFLLKGAKIMTTAAQQVLPESDDEGKSRWLNFRALYHTTPVDRIDLIRSGVSAADFKTFVSRLDIQQEKVFTMLDIATATVNRKASRNESLSREDSEKIVGMAKLIGQVEAMLEESGDPERMQDFDAARWLTHWMEEPIPALGGASPADYMDTIEGQEMISRLLATMQTGAYA</sequence>
<dbReference type="Pfam" id="PF09722">
    <property type="entry name" value="Xre_MbcA_ParS_C"/>
    <property type="match status" value="1"/>
</dbReference>
<gene>
    <name evidence="3" type="ORF">ACFPO9_07845</name>
</gene>
<dbReference type="EMBL" id="JBHSMZ010000004">
    <property type="protein sequence ID" value="MFC5548428.1"/>
    <property type="molecule type" value="Genomic_DNA"/>
</dbReference>
<feature type="domain" description="Antitoxin Xre/MbcA/ParS-like toxin-binding" evidence="1">
    <location>
        <begin position="149"/>
        <end position="190"/>
    </location>
</feature>
<evidence type="ECO:0000313" key="3">
    <source>
        <dbReference type="EMBL" id="MFC5548428.1"/>
    </source>
</evidence>
<feature type="domain" description="Antitoxin Xre-like helix-turn-helix" evidence="2">
    <location>
        <begin position="63"/>
        <end position="124"/>
    </location>
</feature>
<dbReference type="Pfam" id="PF20432">
    <property type="entry name" value="Xre-like-HTH"/>
    <property type="match status" value="1"/>
</dbReference>
<comment type="caution">
    <text evidence="3">The sequence shown here is derived from an EMBL/GenBank/DDBJ whole genome shotgun (WGS) entry which is preliminary data.</text>
</comment>
<name>A0ABW0RVD1_9BURK</name>
<dbReference type="Proteomes" id="UP001596086">
    <property type="component" value="Unassembled WGS sequence"/>
</dbReference>
<dbReference type="InterPro" id="IPR024467">
    <property type="entry name" value="Xre/MbcA/ParS-like_toxin-bd"/>
</dbReference>
<dbReference type="RefSeq" id="WP_379769163.1">
    <property type="nucleotide sequence ID" value="NZ_JBHSMZ010000004.1"/>
</dbReference>
<organism evidence="3 4">
    <name type="scientific">Massilia aerilata</name>
    <dbReference type="NCBI Taxonomy" id="453817"/>
    <lineage>
        <taxon>Bacteria</taxon>
        <taxon>Pseudomonadati</taxon>
        <taxon>Pseudomonadota</taxon>
        <taxon>Betaproteobacteria</taxon>
        <taxon>Burkholderiales</taxon>
        <taxon>Oxalobacteraceae</taxon>
        <taxon>Telluria group</taxon>
        <taxon>Massilia</taxon>
    </lineage>
</organism>
<evidence type="ECO:0000259" key="1">
    <source>
        <dbReference type="Pfam" id="PF09722"/>
    </source>
</evidence>
<reference evidence="4" key="1">
    <citation type="journal article" date="2019" name="Int. J. Syst. Evol. Microbiol.">
        <title>The Global Catalogue of Microorganisms (GCM) 10K type strain sequencing project: providing services to taxonomists for standard genome sequencing and annotation.</title>
        <authorList>
            <consortium name="The Broad Institute Genomics Platform"/>
            <consortium name="The Broad Institute Genome Sequencing Center for Infectious Disease"/>
            <person name="Wu L."/>
            <person name="Ma J."/>
        </authorList>
    </citation>
    <scope>NUCLEOTIDE SEQUENCE [LARGE SCALE GENOMIC DNA]</scope>
    <source>
        <strain evidence="4">CGMCC 4.5798</strain>
    </source>
</reference>
<protein>
    <submittedName>
        <fullName evidence="3">Antitoxin Xre/MbcA/ParS toxin-binding domain-containing protein</fullName>
    </submittedName>
</protein>
<proteinExistence type="predicted"/>
<accession>A0ABW0RVD1</accession>
<evidence type="ECO:0000313" key="4">
    <source>
        <dbReference type="Proteomes" id="UP001596086"/>
    </source>
</evidence>
<dbReference type="InterPro" id="IPR046847">
    <property type="entry name" value="Xre-like_HTH"/>
</dbReference>
<keyword evidence="4" id="KW-1185">Reference proteome</keyword>
<evidence type="ECO:0000259" key="2">
    <source>
        <dbReference type="Pfam" id="PF20432"/>
    </source>
</evidence>